<gene>
    <name evidence="2" type="primary">csn2</name>
    <name evidence="1" type="ORF">BCB69_05355</name>
    <name evidence="2" type="ORF">DX915_04045</name>
</gene>
<evidence type="ECO:0000313" key="4">
    <source>
        <dbReference type="Proteomes" id="UP000266262"/>
    </source>
</evidence>
<reference evidence="1" key="1">
    <citation type="submission" date="2016-08" db="EMBL/GenBank/DDBJ databases">
        <authorList>
            <person name="Seilhamer J.J."/>
        </authorList>
    </citation>
    <scope>NUCLEOTIDE SEQUENCE [LARGE SCALE GENOMIC DNA]</scope>
    <source>
        <strain evidence="1">F0677</strain>
    </source>
</reference>
<dbReference type="RefSeq" id="WP_069177226.1">
    <property type="nucleotide sequence ID" value="NZ_CP017037.1"/>
</dbReference>
<evidence type="ECO:0000313" key="2">
    <source>
        <dbReference type="EMBL" id="RID94680.1"/>
    </source>
</evidence>
<accession>A0A1B3WEN3</accession>
<dbReference type="AlphaFoldDB" id="A0A1B3WEN3"/>
<dbReference type="OrthoDB" id="1701909at2"/>
<proteinExistence type="predicted"/>
<dbReference type="InterPro" id="IPR010146">
    <property type="entry name" value="CRISPR-assoc_prot_Csn2-typ"/>
</dbReference>
<reference evidence="3" key="2">
    <citation type="submission" date="2016-08" db="EMBL/GenBank/DDBJ databases">
        <authorList>
            <person name="Holder M.E."/>
            <person name="Ajami N.J."/>
            <person name="Petrosino J.F."/>
        </authorList>
    </citation>
    <scope>NUCLEOTIDE SEQUENCE [LARGE SCALE GENOMIC DNA]</scope>
    <source>
        <strain evidence="3">F0677</strain>
    </source>
</reference>
<dbReference type="Pfam" id="PF09711">
    <property type="entry name" value="Cas_Csn2"/>
    <property type="match status" value="1"/>
</dbReference>
<dbReference type="NCBIfam" id="TIGR01866">
    <property type="entry name" value="cas_Csn2"/>
    <property type="match status" value="1"/>
</dbReference>
<evidence type="ECO:0000313" key="3">
    <source>
        <dbReference type="Proteomes" id="UP000094757"/>
    </source>
</evidence>
<sequence length="223" mass="26434">MKLVHPEWEKQIVFDFKSVPIVSIENPTYYYQVVEELYQQTEGKEGSFVLSDDGEILDFRKHVQLLLSPWTMDFSTAVVTKRLCNRLKEEANNEQHYMKTKAVMQHVLSYLQELEQELPIPLTYDWNPDVANLFKAVHVQVDTSDLNVMEKMIEYMKLWTELFGKTCFIFNQFRIYLPKSMRKEFYTCAMEEEIPFLLLEGACHDTIEQESCLIIDEDLCQIF</sequence>
<protein>
    <submittedName>
        <fullName evidence="1">Type II-A CRISPR-associated protein Csn2</fullName>
    </submittedName>
</protein>
<keyword evidence="4" id="KW-1185">Reference proteome</keyword>
<dbReference type="STRING" id="39950.BCB69_05355"/>
<dbReference type="InterPro" id="IPR038600">
    <property type="entry name" value="Csn2_sf"/>
</dbReference>
<evidence type="ECO:0000313" key="1">
    <source>
        <dbReference type="EMBL" id="AOH39420.1"/>
    </source>
</evidence>
<dbReference type="Proteomes" id="UP000266262">
    <property type="component" value="Unassembled WGS sequence"/>
</dbReference>
<dbReference type="EMBL" id="CP017037">
    <property type="protein sequence ID" value="AOH39420.1"/>
    <property type="molecule type" value="Genomic_DNA"/>
</dbReference>
<organism evidence="1 3">
    <name type="scientific">Dialister pneumosintes</name>
    <dbReference type="NCBI Taxonomy" id="39950"/>
    <lineage>
        <taxon>Bacteria</taxon>
        <taxon>Bacillati</taxon>
        <taxon>Bacillota</taxon>
        <taxon>Negativicutes</taxon>
        <taxon>Veillonellales</taxon>
        <taxon>Veillonellaceae</taxon>
        <taxon>Dialister</taxon>
    </lineage>
</organism>
<dbReference type="EMBL" id="QWKU01000001">
    <property type="protein sequence ID" value="RID94680.1"/>
    <property type="molecule type" value="Genomic_DNA"/>
</dbReference>
<dbReference type="KEGG" id="dpn:BCB69_05355"/>
<dbReference type="Proteomes" id="UP000094757">
    <property type="component" value="Chromosome"/>
</dbReference>
<name>A0A1B3WEN3_9FIRM</name>
<dbReference type="Gene3D" id="3.40.50.11940">
    <property type="match status" value="2"/>
</dbReference>
<reference evidence="2 4" key="3">
    <citation type="submission" date="2018-08" db="EMBL/GenBank/DDBJ databases">
        <title>Draft genome sequence of Dialister pneumosintes KCOM 1685.</title>
        <authorList>
            <person name="Kook J.-K."/>
            <person name="Park S.-N."/>
            <person name="Lim Y.K."/>
        </authorList>
    </citation>
    <scope>NUCLEOTIDE SEQUENCE [LARGE SCALE GENOMIC DNA]</scope>
    <source>
        <strain evidence="2 4">KCOM 1685</strain>
    </source>
</reference>